<evidence type="ECO:0000256" key="3">
    <source>
        <dbReference type="ARBA" id="ARBA00023002"/>
    </source>
</evidence>
<dbReference type="Proteomes" id="UP001156601">
    <property type="component" value="Unassembled WGS sequence"/>
</dbReference>
<comment type="similarity">
    <text evidence="1">Belongs to the carotenoid oxygenase family.</text>
</comment>
<feature type="binding site" evidence="5">
    <location>
        <position position="213"/>
    </location>
    <ligand>
        <name>Fe cation</name>
        <dbReference type="ChEBI" id="CHEBI:24875"/>
        <note>catalytic</note>
    </ligand>
</feature>
<dbReference type="PANTHER" id="PTHR10543:SF89">
    <property type="entry name" value="CAROTENOID 9,10(9',10')-CLEAVAGE DIOXYGENASE 1"/>
    <property type="match status" value="1"/>
</dbReference>
<evidence type="ECO:0000256" key="1">
    <source>
        <dbReference type="ARBA" id="ARBA00006787"/>
    </source>
</evidence>
<reference evidence="6" key="1">
    <citation type="journal article" date="2014" name="Int. J. Syst. Evol. Microbiol.">
        <title>Complete genome sequence of Corynebacterium casei LMG S-19264T (=DSM 44701T), isolated from a smear-ripened cheese.</title>
        <authorList>
            <consortium name="US DOE Joint Genome Institute (JGI-PGF)"/>
            <person name="Walter F."/>
            <person name="Albersmeier A."/>
            <person name="Kalinowski J."/>
            <person name="Ruckert C."/>
        </authorList>
    </citation>
    <scope>NUCLEOTIDE SEQUENCE</scope>
    <source>
        <strain evidence="6">NBRC 110023</strain>
    </source>
</reference>
<dbReference type="Pfam" id="PF03055">
    <property type="entry name" value="RPE65"/>
    <property type="match status" value="1"/>
</dbReference>
<accession>A0AA37SXA5</accession>
<dbReference type="GO" id="GO:0016121">
    <property type="term" value="P:carotene catabolic process"/>
    <property type="evidence" value="ECO:0007669"/>
    <property type="project" value="TreeGrafter"/>
</dbReference>
<keyword evidence="4 5" id="KW-0408">Iron</keyword>
<evidence type="ECO:0008006" key="8">
    <source>
        <dbReference type="Google" id="ProtNLM"/>
    </source>
</evidence>
<dbReference type="GO" id="GO:0010436">
    <property type="term" value="F:carotenoid dioxygenase activity"/>
    <property type="evidence" value="ECO:0007669"/>
    <property type="project" value="TreeGrafter"/>
</dbReference>
<gene>
    <name evidence="6" type="ORF">GCM10007852_07780</name>
</gene>
<feature type="binding site" evidence="5">
    <location>
        <position position="260"/>
    </location>
    <ligand>
        <name>Fe cation</name>
        <dbReference type="ChEBI" id="CHEBI:24875"/>
        <note>catalytic</note>
    </ligand>
</feature>
<protein>
    <recommendedName>
        <fullName evidence="8">Dioxygenase</fullName>
    </recommendedName>
</protein>
<comment type="caution">
    <text evidence="6">The sequence shown here is derived from an EMBL/GenBank/DDBJ whole genome shotgun (WGS) entry which is preliminary data.</text>
</comment>
<dbReference type="GO" id="GO:0046872">
    <property type="term" value="F:metal ion binding"/>
    <property type="evidence" value="ECO:0007669"/>
    <property type="project" value="UniProtKB-KW"/>
</dbReference>
<name>A0AA37SXA5_9ALTE</name>
<proteinExistence type="inferred from homology"/>
<dbReference type="PANTHER" id="PTHR10543">
    <property type="entry name" value="BETA-CAROTENE DIOXYGENASE"/>
    <property type="match status" value="1"/>
</dbReference>
<dbReference type="RefSeq" id="WP_284216180.1">
    <property type="nucleotide sequence ID" value="NZ_BSOT01000005.1"/>
</dbReference>
<keyword evidence="3" id="KW-0560">Oxidoreductase</keyword>
<comment type="cofactor">
    <cofactor evidence="5">
        <name>Fe(2+)</name>
        <dbReference type="ChEBI" id="CHEBI:29033"/>
    </cofactor>
    <text evidence="5">Binds 1 Fe(2+) ion per subunit.</text>
</comment>
<evidence type="ECO:0000256" key="5">
    <source>
        <dbReference type="PIRSR" id="PIRSR604294-1"/>
    </source>
</evidence>
<dbReference type="EMBL" id="BSOT01000005">
    <property type="protein sequence ID" value="GLR69870.1"/>
    <property type="molecule type" value="Genomic_DNA"/>
</dbReference>
<dbReference type="AlphaFoldDB" id="A0AA37SXA5"/>
<evidence type="ECO:0000256" key="2">
    <source>
        <dbReference type="ARBA" id="ARBA00022723"/>
    </source>
</evidence>
<organism evidence="6 7">
    <name type="scientific">Agaribacter marinus</name>
    <dbReference type="NCBI Taxonomy" id="1431249"/>
    <lineage>
        <taxon>Bacteria</taxon>
        <taxon>Pseudomonadati</taxon>
        <taxon>Pseudomonadota</taxon>
        <taxon>Gammaproteobacteria</taxon>
        <taxon>Alteromonadales</taxon>
        <taxon>Alteromonadaceae</taxon>
        <taxon>Agaribacter</taxon>
    </lineage>
</organism>
<feature type="binding site" evidence="5">
    <location>
        <position position="498"/>
    </location>
    <ligand>
        <name>Fe cation</name>
        <dbReference type="ChEBI" id="CHEBI:24875"/>
        <note>catalytic</note>
    </ligand>
</feature>
<keyword evidence="2 5" id="KW-0479">Metal-binding</keyword>
<sequence>MQRRYLLKAMAAVGAGLSLPHANVFGQTAVSNTINVKHLFNQAIQKDDALIGLADVQQNYTEQSLKIDGKLPKDIHGYFYRNGPAKHERGEQRYQHLFEGDGMLQRFAIGEGKIKHIGKFVNTPKYAHEESAKRFMFDGPDTKLTVSSAVAHADTINTANTNIIPVGDDLWALWEGGSASVIDKASLSFKNFANLGENSQYGDKLKRLPFSAHPKIEANGDIWNFGYNAAGTIVLYHLSAQGKTKNVGLINTDFRAGMLHDFLITHKHILLILPSITKDASAHGMFTSIRFNKHQPMKVMVLDKNTLKLARQYELPPGFAFHFGNAWEEADGSIYFDASLYSDVKILHEMSHIMQGKHIAKPATSNTCLYHLKANGSVDYQRLKENSEFPRVSNYLTGLKNRYLYHVGNTHDGLWSDSIYRVDWHNDTVESYDYGKEYIVEEHIPIAQDNNENNGYLIGTALHVPSKRTCLNIFNVAKLSDGPITRAWLPYHLPLGFHGNYSAA</sequence>
<reference evidence="6" key="2">
    <citation type="submission" date="2023-01" db="EMBL/GenBank/DDBJ databases">
        <title>Draft genome sequence of Agaribacter marinus strain NBRC 110023.</title>
        <authorList>
            <person name="Sun Q."/>
            <person name="Mori K."/>
        </authorList>
    </citation>
    <scope>NUCLEOTIDE SEQUENCE</scope>
    <source>
        <strain evidence="6">NBRC 110023</strain>
    </source>
</reference>
<dbReference type="InterPro" id="IPR004294">
    <property type="entry name" value="Carotenoid_Oase"/>
</dbReference>
<keyword evidence="7" id="KW-1185">Reference proteome</keyword>
<evidence type="ECO:0000313" key="6">
    <source>
        <dbReference type="EMBL" id="GLR69870.1"/>
    </source>
</evidence>
<evidence type="ECO:0000256" key="4">
    <source>
        <dbReference type="ARBA" id="ARBA00023004"/>
    </source>
</evidence>
<feature type="binding site" evidence="5">
    <location>
        <position position="322"/>
    </location>
    <ligand>
        <name>Fe cation</name>
        <dbReference type="ChEBI" id="CHEBI:24875"/>
        <note>catalytic</note>
    </ligand>
</feature>
<evidence type="ECO:0000313" key="7">
    <source>
        <dbReference type="Proteomes" id="UP001156601"/>
    </source>
</evidence>